<feature type="signal peptide" evidence="2">
    <location>
        <begin position="1"/>
        <end position="24"/>
    </location>
</feature>
<evidence type="ECO:0000313" key="3">
    <source>
        <dbReference type="EMBL" id="QGW80117.1"/>
    </source>
</evidence>
<organism evidence="3 4">
    <name type="scientific">Variovorax paradoxus</name>
    <dbReference type="NCBI Taxonomy" id="34073"/>
    <lineage>
        <taxon>Bacteria</taxon>
        <taxon>Pseudomonadati</taxon>
        <taxon>Pseudomonadota</taxon>
        <taxon>Betaproteobacteria</taxon>
        <taxon>Burkholderiales</taxon>
        <taxon>Comamonadaceae</taxon>
        <taxon>Variovorax</taxon>
    </lineage>
</organism>
<dbReference type="Pfam" id="PF03783">
    <property type="entry name" value="CsgG"/>
    <property type="match status" value="1"/>
</dbReference>
<proteinExistence type="predicted"/>
<feature type="region of interest" description="Disordered" evidence="1">
    <location>
        <begin position="267"/>
        <end position="298"/>
    </location>
</feature>
<protein>
    <submittedName>
        <fullName evidence="3">Peptidoglycan-binding protein</fullName>
    </submittedName>
</protein>
<keyword evidence="2" id="KW-0732">Signal</keyword>
<reference evidence="3 4" key="1">
    <citation type="submission" date="2019-12" db="EMBL/GenBank/DDBJ databases">
        <title>Hybrid Genome Assemblies of two High G+C Isolates from Undergraduate Microbiology Courses.</title>
        <authorList>
            <person name="Ne Ville C.J."/>
            <person name="Enright D."/>
            <person name="Hernandez I."/>
            <person name="Dodsworth J."/>
            <person name="Orwin P.M."/>
        </authorList>
    </citation>
    <scope>NUCLEOTIDE SEQUENCE [LARGE SCALE GENOMIC DNA]</scope>
    <source>
        <strain evidence="3 4">CSUSB</strain>
    </source>
</reference>
<name>A0A6I6HIA7_VARPD</name>
<sequence>MKFNKFPVAAVAVGALLLTGCVTTDMQMGSQAAKTTATGSAAGSATAGESSQLERCESPLGTVSLIENVNSGWYTILTGEYRLPPTANLLRLLVQQSNCFVVVERGAAGMNAMNRERALMQSGEMRGGSNFGRGQMVASDYGLSPEIVFSNSDAGGIGGALGGLVGGNRGRALAAVGGSMQTKEANALLTLIDNRSGVQVAASEGSASKTDFGAFGSVFGGRAGGGLGGYTNTAQGKVIAAAFMDAFNQMVRSLRNYKAQTVRGQGLGGGGRLGVDGGAAPSQTSAPAEQAAPARRRR</sequence>
<evidence type="ECO:0000256" key="2">
    <source>
        <dbReference type="SAM" id="SignalP"/>
    </source>
</evidence>
<dbReference type="PROSITE" id="PS51257">
    <property type="entry name" value="PROKAR_LIPOPROTEIN"/>
    <property type="match status" value="1"/>
</dbReference>
<dbReference type="EMBL" id="CP046622">
    <property type="protein sequence ID" value="QGW80117.1"/>
    <property type="molecule type" value="Genomic_DNA"/>
</dbReference>
<gene>
    <name evidence="3" type="ORF">GOQ09_00270</name>
</gene>
<dbReference type="RefSeq" id="WP_157611169.1">
    <property type="nucleotide sequence ID" value="NZ_CP046622.1"/>
</dbReference>
<dbReference type="InterPro" id="IPR005534">
    <property type="entry name" value="Curli_assmbl/transp-comp_CsgG"/>
</dbReference>
<dbReference type="AlphaFoldDB" id="A0A6I6HIA7"/>
<evidence type="ECO:0000313" key="4">
    <source>
        <dbReference type="Proteomes" id="UP000425817"/>
    </source>
</evidence>
<feature type="compositionally biased region" description="Low complexity" evidence="1">
    <location>
        <begin position="278"/>
        <end position="298"/>
    </location>
</feature>
<accession>A0A6I6HIA7</accession>
<feature type="compositionally biased region" description="Gly residues" evidence="1">
    <location>
        <begin position="267"/>
        <end position="277"/>
    </location>
</feature>
<dbReference type="GO" id="GO:0030288">
    <property type="term" value="C:outer membrane-bounded periplasmic space"/>
    <property type="evidence" value="ECO:0007669"/>
    <property type="project" value="InterPro"/>
</dbReference>
<dbReference type="OrthoDB" id="6658595at2"/>
<evidence type="ECO:0000256" key="1">
    <source>
        <dbReference type="SAM" id="MobiDB-lite"/>
    </source>
</evidence>
<dbReference type="Proteomes" id="UP000425817">
    <property type="component" value="Chromosome"/>
</dbReference>
<feature type="chain" id="PRO_5026327420" evidence="2">
    <location>
        <begin position="25"/>
        <end position="298"/>
    </location>
</feature>